<keyword evidence="5" id="KW-0949">S-adenosyl-L-methionine</keyword>
<organism evidence="6 7">
    <name type="scientific">Cichlidogyrus casuarinus</name>
    <dbReference type="NCBI Taxonomy" id="1844966"/>
    <lineage>
        <taxon>Eukaryota</taxon>
        <taxon>Metazoa</taxon>
        <taxon>Spiralia</taxon>
        <taxon>Lophotrochozoa</taxon>
        <taxon>Platyhelminthes</taxon>
        <taxon>Monogenea</taxon>
        <taxon>Monopisthocotylea</taxon>
        <taxon>Dactylogyridea</taxon>
        <taxon>Ancyrocephalidae</taxon>
        <taxon>Cichlidogyrus</taxon>
    </lineage>
</organism>
<dbReference type="Proteomes" id="UP001626550">
    <property type="component" value="Unassembled WGS sequence"/>
</dbReference>
<keyword evidence="3" id="KW-0489">Methyltransferase</keyword>
<proteinExistence type="inferred from homology"/>
<evidence type="ECO:0000256" key="1">
    <source>
        <dbReference type="ARBA" id="ARBA00010086"/>
    </source>
</evidence>
<accession>A0ABD2QA54</accession>
<evidence type="ECO:0000313" key="6">
    <source>
        <dbReference type="EMBL" id="KAL3315611.1"/>
    </source>
</evidence>
<protein>
    <recommendedName>
        <fullName evidence="2">carnosine N-methyltransferase</fullName>
        <ecNumber evidence="2">2.1.1.22</ecNumber>
    </recommendedName>
</protein>
<name>A0ABD2QA54_9PLAT</name>
<evidence type="ECO:0000256" key="2">
    <source>
        <dbReference type="ARBA" id="ARBA00012003"/>
    </source>
</evidence>
<dbReference type="GO" id="GO:0032259">
    <property type="term" value="P:methylation"/>
    <property type="evidence" value="ECO:0007669"/>
    <property type="project" value="UniProtKB-KW"/>
</dbReference>
<keyword evidence="7" id="KW-1185">Reference proteome</keyword>
<dbReference type="SMART" id="SM01296">
    <property type="entry name" value="N2227"/>
    <property type="match status" value="1"/>
</dbReference>
<evidence type="ECO:0000313" key="7">
    <source>
        <dbReference type="Proteomes" id="UP001626550"/>
    </source>
</evidence>
<evidence type="ECO:0000256" key="4">
    <source>
        <dbReference type="ARBA" id="ARBA00022679"/>
    </source>
</evidence>
<dbReference type="PANTHER" id="PTHR12303:SF6">
    <property type="entry name" value="CARNOSINE N-METHYLTRANSFERASE"/>
    <property type="match status" value="1"/>
</dbReference>
<comment type="caution">
    <text evidence="6">The sequence shown here is derived from an EMBL/GenBank/DDBJ whole genome shotgun (WGS) entry which is preliminary data.</text>
</comment>
<dbReference type="AlphaFoldDB" id="A0ABD2QA54"/>
<dbReference type="Pfam" id="PF07942">
    <property type="entry name" value="CARME"/>
    <property type="match status" value="1"/>
</dbReference>
<comment type="similarity">
    <text evidence="1">Belongs to the carnosine N-methyltransferase family.</text>
</comment>
<dbReference type="InterPro" id="IPR029063">
    <property type="entry name" value="SAM-dependent_MTases_sf"/>
</dbReference>
<evidence type="ECO:0000256" key="3">
    <source>
        <dbReference type="ARBA" id="ARBA00022603"/>
    </source>
</evidence>
<dbReference type="Gene3D" id="3.40.50.150">
    <property type="entry name" value="Vaccinia Virus protein VP39"/>
    <property type="match status" value="1"/>
</dbReference>
<gene>
    <name evidence="6" type="ORF">Ciccas_005755</name>
</gene>
<evidence type="ECO:0000256" key="5">
    <source>
        <dbReference type="ARBA" id="ARBA00022691"/>
    </source>
</evidence>
<sequence length="268" mass="30635">MPNIDKSLSEEKPNYYCLKVGDMDKVRTVFKQLVRDWSSAGAEERNSSYKPVIDEIENLFPQQDRDKISILVPGAGLGRLAWELSSRGFSCQGNEFSLYMLIPSYFVINFTIKPYLSQTTNVFSREDQLASVSIPDVDPSCISGNNGPFSMAAGDFLDVYTQPDTFNCVATVFFLDTAHNLLDYLENIALILKPGGYWINLGPLLYHFFDMPGEFSMEFSYEEIRTFAFKMGFKLIKEETDHKCSYTQNPKSMIQNQYSCVFSVWQKQ</sequence>
<dbReference type="InterPro" id="IPR012901">
    <property type="entry name" value="CARME"/>
</dbReference>
<dbReference type="EMBL" id="JBJKFK010000708">
    <property type="protein sequence ID" value="KAL3315611.1"/>
    <property type="molecule type" value="Genomic_DNA"/>
</dbReference>
<reference evidence="6 7" key="1">
    <citation type="submission" date="2024-11" db="EMBL/GenBank/DDBJ databases">
        <title>Adaptive evolution of stress response genes in parasites aligns with host niche diversity.</title>
        <authorList>
            <person name="Hahn C."/>
            <person name="Resl P."/>
        </authorList>
    </citation>
    <scope>NUCLEOTIDE SEQUENCE [LARGE SCALE GENOMIC DNA]</scope>
    <source>
        <strain evidence="6">EGGRZ-B1_66</strain>
        <tissue evidence="6">Body</tissue>
    </source>
</reference>
<dbReference type="SUPFAM" id="SSF53335">
    <property type="entry name" value="S-adenosyl-L-methionine-dependent methyltransferases"/>
    <property type="match status" value="1"/>
</dbReference>
<dbReference type="EC" id="2.1.1.22" evidence="2"/>
<dbReference type="GO" id="GO:0030735">
    <property type="term" value="F:carnosine N-methyltransferase activity"/>
    <property type="evidence" value="ECO:0007669"/>
    <property type="project" value="UniProtKB-EC"/>
</dbReference>
<keyword evidence="4" id="KW-0808">Transferase</keyword>
<dbReference type="PANTHER" id="PTHR12303">
    <property type="entry name" value="CARNOSINE N-METHYLTRANSFERASE"/>
    <property type="match status" value="1"/>
</dbReference>